<dbReference type="Proteomes" id="UP001152531">
    <property type="component" value="Unassembled WGS sequence"/>
</dbReference>
<proteinExistence type="predicted"/>
<reference evidence="1" key="1">
    <citation type="submission" date="2022-06" db="EMBL/GenBank/DDBJ databases">
        <authorList>
            <person name="Legras J.-L."/>
            <person name="Devillers H."/>
            <person name="Grondin C."/>
        </authorList>
    </citation>
    <scope>NUCLEOTIDE SEQUENCE</scope>
    <source>
        <strain evidence="1">CLIB 1444</strain>
    </source>
</reference>
<keyword evidence="2" id="KW-1185">Reference proteome</keyword>
<protein>
    <submittedName>
        <fullName evidence="1">Uncharacterized protein</fullName>
    </submittedName>
</protein>
<evidence type="ECO:0000313" key="2">
    <source>
        <dbReference type="Proteomes" id="UP001152531"/>
    </source>
</evidence>
<organism evidence="1 2">
    <name type="scientific">[Candida] jaroonii</name>
    <dbReference type="NCBI Taxonomy" id="467808"/>
    <lineage>
        <taxon>Eukaryota</taxon>
        <taxon>Fungi</taxon>
        <taxon>Dikarya</taxon>
        <taxon>Ascomycota</taxon>
        <taxon>Saccharomycotina</taxon>
        <taxon>Pichiomycetes</taxon>
        <taxon>Debaryomycetaceae</taxon>
        <taxon>Yamadazyma</taxon>
    </lineage>
</organism>
<dbReference type="EMBL" id="CALSDN010000007">
    <property type="protein sequence ID" value="CAH6721745.1"/>
    <property type="molecule type" value="Genomic_DNA"/>
</dbReference>
<evidence type="ECO:0000313" key="1">
    <source>
        <dbReference type="EMBL" id="CAH6721745.1"/>
    </source>
</evidence>
<sequence length="507" mass="57849">MWFVNRNAPLLRAFQNLTLEARVIQIFRFFCTIVAFVMIMVSLLGPLFSIKFYIARINCSHLDVSKGIYESLRNSVSHPSDSNDKINGQLPIDDSLTNSEISILSEYAEEQVANAPQYYLVSLWEACTGDYNITLGRNKNGQPEYIKHDDTITCVRSPGLKTVFNYRMALRQHNMESVLAYADKGSYDDSHYSKEVDQRNKGYSVVPITLTIAAVISGGLLLFQYVLYSNKGDAQDLSNLPVFLLHIVTIITVMNFLAIAIATGVATSLLLKTRKEVKNSLGSFGINLQLGRVWFLLTWIGFSAALILMVSWILPVWCSNHPDDEAYFEGYTYQRTGDFKNNGRSFSKTQIRRQQSERSQRSTSSNDVESNLSYESRPQDKILYDTSSEDESGASDYDNYGNDKFFNYQDKEQSKLRKLGESLSRKSSVRQLNTKLSRNKTTTTLKSLKEHELTAQEALKVVNEQSYSPLPHHYRVDTFDGFQETTRKRHGDYNPFEEDIEMKDLTK</sequence>
<name>A0ACA9YA92_9ASCO</name>
<comment type="caution">
    <text evidence="1">The sequence shown here is derived from an EMBL/GenBank/DDBJ whole genome shotgun (WGS) entry which is preliminary data.</text>
</comment>
<gene>
    <name evidence="1" type="ORF">CLIB1444_07S01486</name>
</gene>
<accession>A0ACA9YA92</accession>